<evidence type="ECO:0000259" key="5">
    <source>
        <dbReference type="Pfam" id="PF08548"/>
    </source>
</evidence>
<evidence type="ECO:0000256" key="1">
    <source>
        <dbReference type="ARBA" id="ARBA00001913"/>
    </source>
</evidence>
<dbReference type="RefSeq" id="WP_244764242.1">
    <property type="nucleotide sequence ID" value="NZ_JALJCJ010000017.1"/>
</dbReference>
<dbReference type="PANTHER" id="PTHR38340">
    <property type="entry name" value="S-LAYER PROTEIN"/>
    <property type="match status" value="1"/>
</dbReference>
<reference evidence="6" key="1">
    <citation type="submission" date="2022-04" db="EMBL/GenBank/DDBJ databases">
        <title>Shinella lacus sp. nov., a novel member of the genus Shinella from water.</title>
        <authorList>
            <person name="Deng Y."/>
        </authorList>
    </citation>
    <scope>NUCLEOTIDE SEQUENCE</scope>
    <source>
        <strain evidence="6">JCM 31239</strain>
    </source>
</reference>
<dbReference type="Gene3D" id="2.150.10.10">
    <property type="entry name" value="Serralysin-like metalloprotease, C-terminal"/>
    <property type="match status" value="2"/>
</dbReference>
<keyword evidence="4" id="KW-0677">Repeat</keyword>
<dbReference type="InterPro" id="IPR018511">
    <property type="entry name" value="Hemolysin-typ_Ca-bd_CS"/>
</dbReference>
<dbReference type="SUPFAM" id="SSF51120">
    <property type="entry name" value="beta-Roll"/>
    <property type="match status" value="2"/>
</dbReference>
<comment type="subcellular location">
    <subcellularLocation>
        <location evidence="2">Secreted</location>
    </subcellularLocation>
</comment>
<feature type="domain" description="Peptidase M10 serralysin C-terminal" evidence="5">
    <location>
        <begin position="311"/>
        <end position="434"/>
    </location>
</feature>
<evidence type="ECO:0000256" key="4">
    <source>
        <dbReference type="ARBA" id="ARBA00022737"/>
    </source>
</evidence>
<dbReference type="InterPro" id="IPR019960">
    <property type="entry name" value="T1SS_VCA0849"/>
</dbReference>
<dbReference type="InterPro" id="IPR050557">
    <property type="entry name" value="RTX_toxin/Mannuronan_C5-epim"/>
</dbReference>
<accession>A0ABT8XPP1</accession>
<evidence type="ECO:0000313" key="6">
    <source>
        <dbReference type="EMBL" id="MDO6125196.1"/>
    </source>
</evidence>
<dbReference type="InterPro" id="IPR011049">
    <property type="entry name" value="Serralysin-like_metalloprot_C"/>
</dbReference>
<dbReference type="EMBL" id="WHSC02000027">
    <property type="protein sequence ID" value="MDO6125196.1"/>
    <property type="molecule type" value="Genomic_DNA"/>
</dbReference>
<proteinExistence type="predicted"/>
<protein>
    <submittedName>
        <fullName evidence="6">Type I secretion C-terminal target domain-containing protein</fullName>
    </submittedName>
</protein>
<name>A0ABT8XPP1_9HYPH</name>
<evidence type="ECO:0000313" key="7">
    <source>
        <dbReference type="Proteomes" id="UP001177080"/>
    </source>
</evidence>
<organism evidence="6 7">
    <name type="scientific">Shinella curvata</name>
    <dbReference type="NCBI Taxonomy" id="1817964"/>
    <lineage>
        <taxon>Bacteria</taxon>
        <taxon>Pseudomonadati</taxon>
        <taxon>Pseudomonadota</taxon>
        <taxon>Alphaproteobacteria</taxon>
        <taxon>Hyphomicrobiales</taxon>
        <taxon>Rhizobiaceae</taxon>
        <taxon>Shinella</taxon>
    </lineage>
</organism>
<gene>
    <name evidence="6" type="ORF">GB928_028850</name>
</gene>
<keyword evidence="3" id="KW-0964">Secreted</keyword>
<dbReference type="NCBIfam" id="TIGR03661">
    <property type="entry name" value="T1SS_VCA0849"/>
    <property type="match status" value="1"/>
</dbReference>
<dbReference type="InterPro" id="IPR013858">
    <property type="entry name" value="Peptidase_M10B_C"/>
</dbReference>
<evidence type="ECO:0000256" key="3">
    <source>
        <dbReference type="ARBA" id="ARBA00022525"/>
    </source>
</evidence>
<dbReference type="Proteomes" id="UP001177080">
    <property type="component" value="Unassembled WGS sequence"/>
</dbReference>
<dbReference type="PRINTS" id="PR00313">
    <property type="entry name" value="CABNDNGRPT"/>
</dbReference>
<dbReference type="PANTHER" id="PTHR38340:SF1">
    <property type="entry name" value="S-LAYER PROTEIN"/>
    <property type="match status" value="1"/>
</dbReference>
<dbReference type="Pfam" id="PF08548">
    <property type="entry name" value="Peptidase_M10_C"/>
    <property type="match status" value="1"/>
</dbReference>
<evidence type="ECO:0000256" key="2">
    <source>
        <dbReference type="ARBA" id="ARBA00004613"/>
    </source>
</evidence>
<comment type="caution">
    <text evidence="6">The sequence shown here is derived from an EMBL/GenBank/DDBJ whole genome shotgun (WGS) entry which is preliminary data.</text>
</comment>
<dbReference type="Pfam" id="PF00353">
    <property type="entry name" value="HemolysinCabind"/>
    <property type="match status" value="2"/>
</dbReference>
<comment type="cofactor">
    <cofactor evidence="1">
        <name>Ca(2+)</name>
        <dbReference type="ChEBI" id="CHEBI:29108"/>
    </cofactor>
</comment>
<keyword evidence="7" id="KW-1185">Reference proteome</keyword>
<sequence length="435" mass="45034">MAKIILVSGATVDANDFWVKNGAASTQERFEDQTSLNGSLVLGIGNVSATYNEFVFERGDFTFHYVGEWNVEVNGGVLASSTSASGKYDKVVIERNGEPYATLVLDEAVSVNFGTQTGIDLLGLGLDDLTNPLLSLLLGNSADGAIDNLHLNATPDLTDIAADAYHTILGNASSENINGTSAGERIDAKEGNDIVNAGGGNDVVYGRTGNDKLSGEAGDDTLVGGAGADQLNGGSGTDTASYVNATSAVVANLRAASSNAGEAKGDTYTSIENLRGTNFNDSLVGNDARNRLDGGSGNDQMFGMNADDTLVGGEGSDKLVGGLGADQLFGGFGADTFIFVNISDSIVAVRDMINDFSRAEGDKIDLSAIDARETAAGDQAFTFVGTSQFSGTAGELRYSKKEDTYVYGDVNGDGNIDLSIRLDGSIDLASSDFIL</sequence>
<dbReference type="PROSITE" id="PS00330">
    <property type="entry name" value="HEMOLYSIN_CALCIUM"/>
    <property type="match status" value="4"/>
</dbReference>
<dbReference type="InterPro" id="IPR001343">
    <property type="entry name" value="Hemolysn_Ca-bd"/>
</dbReference>